<keyword evidence="3" id="KW-1185">Reference proteome</keyword>
<feature type="transmembrane region" description="Helical" evidence="1">
    <location>
        <begin position="20"/>
        <end position="39"/>
    </location>
</feature>
<comment type="caution">
    <text evidence="2">The sequence shown here is derived from an EMBL/GenBank/DDBJ whole genome shotgun (WGS) entry which is preliminary data.</text>
</comment>
<organism evidence="2 3">
    <name type="scientific">Rhipicephalus microplus</name>
    <name type="common">Cattle tick</name>
    <name type="synonym">Boophilus microplus</name>
    <dbReference type="NCBI Taxonomy" id="6941"/>
    <lineage>
        <taxon>Eukaryota</taxon>
        <taxon>Metazoa</taxon>
        <taxon>Ecdysozoa</taxon>
        <taxon>Arthropoda</taxon>
        <taxon>Chelicerata</taxon>
        <taxon>Arachnida</taxon>
        <taxon>Acari</taxon>
        <taxon>Parasitiformes</taxon>
        <taxon>Ixodida</taxon>
        <taxon>Ixodoidea</taxon>
        <taxon>Ixodidae</taxon>
        <taxon>Rhipicephalinae</taxon>
        <taxon>Rhipicephalus</taxon>
        <taxon>Boophilus</taxon>
    </lineage>
</organism>
<sequence length="85" mass="9479">MVGIAAVLASGTVRPMRDVIGRVVFSVWSLSVLVLMNSFQGTMKASMSVKTPTERLETFHDIAVRPYLKPIIVRGTTFEHQFKVK</sequence>
<reference evidence="2" key="1">
    <citation type="journal article" date="2020" name="Cell">
        <title>Large-Scale Comparative Analyses of Tick Genomes Elucidate Their Genetic Diversity and Vector Capacities.</title>
        <authorList>
            <consortium name="Tick Genome and Microbiome Consortium (TIGMIC)"/>
            <person name="Jia N."/>
            <person name="Wang J."/>
            <person name="Shi W."/>
            <person name="Du L."/>
            <person name="Sun Y."/>
            <person name="Zhan W."/>
            <person name="Jiang J.F."/>
            <person name="Wang Q."/>
            <person name="Zhang B."/>
            <person name="Ji P."/>
            <person name="Bell-Sakyi L."/>
            <person name="Cui X.M."/>
            <person name="Yuan T.T."/>
            <person name="Jiang B.G."/>
            <person name="Yang W.F."/>
            <person name="Lam T.T."/>
            <person name="Chang Q.C."/>
            <person name="Ding S.J."/>
            <person name="Wang X.J."/>
            <person name="Zhu J.G."/>
            <person name="Ruan X.D."/>
            <person name="Zhao L."/>
            <person name="Wei J.T."/>
            <person name="Ye R.Z."/>
            <person name="Que T.C."/>
            <person name="Du C.H."/>
            <person name="Zhou Y.H."/>
            <person name="Cheng J.X."/>
            <person name="Dai P.F."/>
            <person name="Guo W.B."/>
            <person name="Han X.H."/>
            <person name="Huang E.J."/>
            <person name="Li L.F."/>
            <person name="Wei W."/>
            <person name="Gao Y.C."/>
            <person name="Liu J.Z."/>
            <person name="Shao H.Z."/>
            <person name="Wang X."/>
            <person name="Wang C.C."/>
            <person name="Yang T.C."/>
            <person name="Huo Q.B."/>
            <person name="Li W."/>
            <person name="Chen H.Y."/>
            <person name="Chen S.E."/>
            <person name="Zhou L.G."/>
            <person name="Ni X.B."/>
            <person name="Tian J.H."/>
            <person name="Sheng Y."/>
            <person name="Liu T."/>
            <person name="Pan Y.S."/>
            <person name="Xia L.Y."/>
            <person name="Li J."/>
            <person name="Zhao F."/>
            <person name="Cao W.C."/>
        </authorList>
    </citation>
    <scope>NUCLEOTIDE SEQUENCE</scope>
    <source>
        <strain evidence="2">Rmic-2018</strain>
    </source>
</reference>
<keyword evidence="1" id="KW-0812">Transmembrane</keyword>
<evidence type="ECO:0000256" key="1">
    <source>
        <dbReference type="SAM" id="Phobius"/>
    </source>
</evidence>
<dbReference type="Gene3D" id="1.10.287.70">
    <property type="match status" value="1"/>
</dbReference>
<name>A0A9J6DTH5_RHIMP</name>
<evidence type="ECO:0008006" key="4">
    <source>
        <dbReference type="Google" id="ProtNLM"/>
    </source>
</evidence>
<protein>
    <recommendedName>
        <fullName evidence="4">Ionotropic glutamate receptor C-terminal domain-containing protein</fullName>
    </recommendedName>
</protein>
<dbReference type="Proteomes" id="UP000821866">
    <property type="component" value="Unassembled WGS sequence"/>
</dbReference>
<reference evidence="2" key="2">
    <citation type="submission" date="2021-09" db="EMBL/GenBank/DDBJ databases">
        <authorList>
            <person name="Jia N."/>
            <person name="Wang J."/>
            <person name="Shi W."/>
            <person name="Du L."/>
            <person name="Sun Y."/>
            <person name="Zhan W."/>
            <person name="Jiang J."/>
            <person name="Wang Q."/>
            <person name="Zhang B."/>
            <person name="Ji P."/>
            <person name="Sakyi L.B."/>
            <person name="Cui X."/>
            <person name="Yuan T."/>
            <person name="Jiang B."/>
            <person name="Yang W."/>
            <person name="Lam T.T.-Y."/>
            <person name="Chang Q."/>
            <person name="Ding S."/>
            <person name="Wang X."/>
            <person name="Zhu J."/>
            <person name="Ruan X."/>
            <person name="Zhao L."/>
            <person name="Wei J."/>
            <person name="Que T."/>
            <person name="Du C."/>
            <person name="Cheng J."/>
            <person name="Dai P."/>
            <person name="Han X."/>
            <person name="Huang E."/>
            <person name="Gao Y."/>
            <person name="Liu J."/>
            <person name="Shao H."/>
            <person name="Ye R."/>
            <person name="Li L."/>
            <person name="Wei W."/>
            <person name="Wang X."/>
            <person name="Wang C."/>
            <person name="Huo Q."/>
            <person name="Li W."/>
            <person name="Guo W."/>
            <person name="Chen H."/>
            <person name="Chen S."/>
            <person name="Zhou L."/>
            <person name="Zhou L."/>
            <person name="Ni X."/>
            <person name="Tian J."/>
            <person name="Zhou Y."/>
            <person name="Sheng Y."/>
            <person name="Liu T."/>
            <person name="Pan Y."/>
            <person name="Xia L."/>
            <person name="Li J."/>
            <person name="Zhao F."/>
            <person name="Cao W."/>
        </authorList>
    </citation>
    <scope>NUCLEOTIDE SEQUENCE</scope>
    <source>
        <strain evidence="2">Rmic-2018</strain>
        <tissue evidence="2">Larvae</tissue>
    </source>
</reference>
<dbReference type="AlphaFoldDB" id="A0A9J6DTH5"/>
<keyword evidence="1" id="KW-0472">Membrane</keyword>
<keyword evidence="1" id="KW-1133">Transmembrane helix</keyword>
<gene>
    <name evidence="2" type="ORF">HPB51_005763</name>
</gene>
<accession>A0A9J6DTH5</accession>
<dbReference type="EMBL" id="JABSTU010000007">
    <property type="protein sequence ID" value="KAH8025292.1"/>
    <property type="molecule type" value="Genomic_DNA"/>
</dbReference>
<evidence type="ECO:0000313" key="3">
    <source>
        <dbReference type="Proteomes" id="UP000821866"/>
    </source>
</evidence>
<evidence type="ECO:0000313" key="2">
    <source>
        <dbReference type="EMBL" id="KAH8025292.1"/>
    </source>
</evidence>
<proteinExistence type="predicted"/>